<feature type="transmembrane region" description="Helical" evidence="1">
    <location>
        <begin position="143"/>
        <end position="170"/>
    </location>
</feature>
<evidence type="ECO:0000256" key="1">
    <source>
        <dbReference type="SAM" id="Phobius"/>
    </source>
</evidence>
<comment type="caution">
    <text evidence="2">The sequence shown here is derived from an EMBL/GenBank/DDBJ whole genome shotgun (WGS) entry which is preliminary data.</text>
</comment>
<feature type="transmembrane region" description="Helical" evidence="1">
    <location>
        <begin position="7"/>
        <end position="28"/>
    </location>
</feature>
<keyword evidence="1" id="KW-1133">Transmembrane helix</keyword>
<keyword evidence="1" id="KW-0472">Membrane</keyword>
<feature type="transmembrane region" description="Helical" evidence="1">
    <location>
        <begin position="77"/>
        <end position="101"/>
    </location>
</feature>
<feature type="transmembrane region" description="Helical" evidence="1">
    <location>
        <begin position="107"/>
        <end position="131"/>
    </location>
</feature>
<accession>A0A948W4R5</accession>
<evidence type="ECO:0008006" key="4">
    <source>
        <dbReference type="Google" id="ProtNLM"/>
    </source>
</evidence>
<feature type="transmembrane region" description="Helical" evidence="1">
    <location>
        <begin position="395"/>
        <end position="415"/>
    </location>
</feature>
<proteinExistence type="predicted"/>
<reference evidence="2" key="1">
    <citation type="submission" date="2021-05" db="EMBL/GenBank/DDBJ databases">
        <title>Energy efficiency and biological interactions define the core microbiome of deep oligotrophic groundwater.</title>
        <authorList>
            <person name="Mehrshad M."/>
            <person name="Lopez-Fernandez M."/>
            <person name="Bell E."/>
            <person name="Bernier-Latmani R."/>
            <person name="Bertilsson S."/>
            <person name="Dopson M."/>
        </authorList>
    </citation>
    <scope>NUCLEOTIDE SEQUENCE</scope>
    <source>
        <strain evidence="2">Modern_marine.mb.64</strain>
    </source>
</reference>
<keyword evidence="1" id="KW-0812">Transmembrane</keyword>
<sequence length="457" mass="52004">MKDLSKGAVIFVSLALCLHLLFFASLHFGFLNPLYIEANEGHGQASDFFGIYQAGANLSGGFSIYDSDDYRNEAPRVVPFFYYYRYLPPTAYGFALISLILPPWSAYWFWVIVNEILLGLIIWSVVGWRIWPLRRRLIMAGLWLGFFPFYLEQNMGQFSLTMAAMLWFLWRFDIEGAQGKDLGPEPAFSWSALWADLRQYRWKQDRFGSPAVLASWTASLVLKSYTIFLVLPYLRDRMLKRAILGGILSAAVCAPYFIRRPNDLVEFARLNFNPTTHRILKGALGLQTFIMDGLTRLPGSWNNLLFTVGPLRVTPAKAILVLVSLAVVAWAARATLRLHNKPQRRAYDLAIWSAVFFLIFKTVWEYHYLMILPGLTAVYFVTGSRTVLTLGILMGLPTLYAACPLLTGVASAAPISEWPGWFRMLHFSVKSLPLLLFFIWCTRTEKRAGNRAELLNG</sequence>
<feature type="transmembrane region" description="Helical" evidence="1">
    <location>
        <begin position="241"/>
        <end position="258"/>
    </location>
</feature>
<protein>
    <recommendedName>
        <fullName evidence="4">DUF2029 domain-containing protein</fullName>
    </recommendedName>
</protein>
<gene>
    <name evidence="2" type="ORF">KJ970_01705</name>
</gene>
<evidence type="ECO:0000313" key="2">
    <source>
        <dbReference type="EMBL" id="MBU2689619.1"/>
    </source>
</evidence>
<dbReference type="EMBL" id="JAHJDP010000012">
    <property type="protein sequence ID" value="MBU2689619.1"/>
    <property type="molecule type" value="Genomic_DNA"/>
</dbReference>
<dbReference type="AlphaFoldDB" id="A0A948W4R5"/>
<feature type="transmembrane region" description="Helical" evidence="1">
    <location>
        <begin position="316"/>
        <end position="334"/>
    </location>
</feature>
<name>A0A948W4R5_UNCEI</name>
<dbReference type="Proteomes" id="UP000777784">
    <property type="component" value="Unassembled WGS sequence"/>
</dbReference>
<feature type="transmembrane region" description="Helical" evidence="1">
    <location>
        <begin position="346"/>
        <end position="364"/>
    </location>
</feature>
<evidence type="ECO:0000313" key="3">
    <source>
        <dbReference type="Proteomes" id="UP000777784"/>
    </source>
</evidence>
<organism evidence="2 3">
    <name type="scientific">Eiseniibacteriota bacterium</name>
    <dbReference type="NCBI Taxonomy" id="2212470"/>
    <lineage>
        <taxon>Bacteria</taxon>
        <taxon>Candidatus Eiseniibacteriota</taxon>
    </lineage>
</organism>
<feature type="transmembrane region" description="Helical" evidence="1">
    <location>
        <begin position="48"/>
        <end position="65"/>
    </location>
</feature>
<feature type="transmembrane region" description="Helical" evidence="1">
    <location>
        <begin position="213"/>
        <end position="234"/>
    </location>
</feature>